<name>A0A6G1HVT4_9PEZI</name>
<gene>
    <name evidence="1" type="ORF">EJ06DRAFT_44245</name>
</gene>
<protein>
    <submittedName>
        <fullName evidence="1">Uncharacterized protein</fullName>
    </submittedName>
</protein>
<dbReference type="AlphaFoldDB" id="A0A6G1HVT4"/>
<evidence type="ECO:0000313" key="2">
    <source>
        <dbReference type="Proteomes" id="UP000799640"/>
    </source>
</evidence>
<evidence type="ECO:0000313" key="1">
    <source>
        <dbReference type="EMBL" id="KAF2400044.1"/>
    </source>
</evidence>
<dbReference type="EMBL" id="ML996696">
    <property type="protein sequence ID" value="KAF2400044.1"/>
    <property type="molecule type" value="Genomic_DNA"/>
</dbReference>
<keyword evidence="2" id="KW-1185">Reference proteome</keyword>
<organism evidence="1 2">
    <name type="scientific">Trichodelitschia bisporula</name>
    <dbReference type="NCBI Taxonomy" id="703511"/>
    <lineage>
        <taxon>Eukaryota</taxon>
        <taxon>Fungi</taxon>
        <taxon>Dikarya</taxon>
        <taxon>Ascomycota</taxon>
        <taxon>Pezizomycotina</taxon>
        <taxon>Dothideomycetes</taxon>
        <taxon>Dothideomycetes incertae sedis</taxon>
        <taxon>Phaeotrichales</taxon>
        <taxon>Phaeotrichaceae</taxon>
        <taxon>Trichodelitschia</taxon>
    </lineage>
</organism>
<dbReference type="Proteomes" id="UP000799640">
    <property type="component" value="Unassembled WGS sequence"/>
</dbReference>
<accession>A0A6G1HVT4</accession>
<reference evidence="1" key="1">
    <citation type="journal article" date="2020" name="Stud. Mycol.">
        <title>101 Dothideomycetes genomes: a test case for predicting lifestyles and emergence of pathogens.</title>
        <authorList>
            <person name="Haridas S."/>
            <person name="Albert R."/>
            <person name="Binder M."/>
            <person name="Bloem J."/>
            <person name="Labutti K."/>
            <person name="Salamov A."/>
            <person name="Andreopoulos B."/>
            <person name="Baker S."/>
            <person name="Barry K."/>
            <person name="Bills G."/>
            <person name="Bluhm B."/>
            <person name="Cannon C."/>
            <person name="Castanera R."/>
            <person name="Culley D."/>
            <person name="Daum C."/>
            <person name="Ezra D."/>
            <person name="Gonzalez J."/>
            <person name="Henrissat B."/>
            <person name="Kuo A."/>
            <person name="Liang C."/>
            <person name="Lipzen A."/>
            <person name="Lutzoni F."/>
            <person name="Magnuson J."/>
            <person name="Mondo S."/>
            <person name="Nolan M."/>
            <person name="Ohm R."/>
            <person name="Pangilinan J."/>
            <person name="Park H.-J."/>
            <person name="Ramirez L."/>
            <person name="Alfaro M."/>
            <person name="Sun H."/>
            <person name="Tritt A."/>
            <person name="Yoshinaga Y."/>
            <person name="Zwiers L.-H."/>
            <person name="Turgeon B."/>
            <person name="Goodwin S."/>
            <person name="Spatafora J."/>
            <person name="Crous P."/>
            <person name="Grigoriev I."/>
        </authorList>
    </citation>
    <scope>NUCLEOTIDE SEQUENCE</scope>
    <source>
        <strain evidence="1">CBS 262.69</strain>
    </source>
</reference>
<sequence>MSASYLADHYCDSCISPRHHSLLSTPSTTLGDHPSRHGGEREVRGRKATLRLCNLPYSSSNRRSISPTEYGLQFAPCAPAAETVILPPIRRVPGLRSRVRDRVRITRYLDRRHFAQRRSPLGCGLGSHTASRAVCRVWCRRGVPLTLPCRAPGEIRLGR</sequence>
<proteinExistence type="predicted"/>